<evidence type="ECO:0000256" key="6">
    <source>
        <dbReference type="SAM" id="MobiDB-lite"/>
    </source>
</evidence>
<feature type="compositionally biased region" description="Basic and acidic residues" evidence="6">
    <location>
        <begin position="267"/>
        <end position="276"/>
    </location>
</feature>
<dbReference type="FunCoup" id="F2UA07">
    <property type="interactions" value="177"/>
</dbReference>
<name>F2UA07_SALR5</name>
<feature type="compositionally biased region" description="Low complexity" evidence="6">
    <location>
        <begin position="317"/>
        <end position="327"/>
    </location>
</feature>
<comment type="subcellular location">
    <subcellularLocation>
        <location evidence="1">Membrane</location>
        <topology evidence="1">Multi-pass membrane protein</topology>
    </subcellularLocation>
</comment>
<dbReference type="RefSeq" id="XP_004993864.1">
    <property type="nucleotide sequence ID" value="XM_004993807.1"/>
</dbReference>
<evidence type="ECO:0000256" key="5">
    <source>
        <dbReference type="ARBA" id="ARBA00023136"/>
    </source>
</evidence>
<feature type="compositionally biased region" description="Low complexity" evidence="6">
    <location>
        <begin position="279"/>
        <end position="296"/>
    </location>
</feature>
<dbReference type="InterPro" id="IPR038350">
    <property type="entry name" value="Orai_sf"/>
</dbReference>
<dbReference type="Gene3D" id="1.20.140.140">
    <property type="entry name" value="Calcium release-activated calcium channel protein Orai"/>
    <property type="match status" value="1"/>
</dbReference>
<evidence type="ECO:0000256" key="7">
    <source>
        <dbReference type="SAM" id="Phobius"/>
    </source>
</evidence>
<dbReference type="EMBL" id="GL832966">
    <property type="protein sequence ID" value="EGD73582.1"/>
    <property type="molecule type" value="Genomic_DNA"/>
</dbReference>
<dbReference type="Pfam" id="PF07856">
    <property type="entry name" value="Orai-1"/>
    <property type="match status" value="1"/>
</dbReference>
<dbReference type="GO" id="GO:0015279">
    <property type="term" value="F:store-operated calcium channel activity"/>
    <property type="evidence" value="ECO:0007669"/>
    <property type="project" value="TreeGrafter"/>
</dbReference>
<dbReference type="KEGG" id="sre:PTSG_05291"/>
<feature type="region of interest" description="Disordered" evidence="6">
    <location>
        <begin position="251"/>
        <end position="339"/>
    </location>
</feature>
<proteinExistence type="inferred from homology"/>
<accession>F2UA07</accession>
<dbReference type="GeneID" id="16074443"/>
<feature type="transmembrane region" description="Helical" evidence="7">
    <location>
        <begin position="150"/>
        <end position="174"/>
    </location>
</feature>
<dbReference type="InterPro" id="IPR012446">
    <property type="entry name" value="CRAC_channel"/>
</dbReference>
<dbReference type="GO" id="GO:0002115">
    <property type="term" value="P:store-operated calcium entry"/>
    <property type="evidence" value="ECO:0007669"/>
    <property type="project" value="TreeGrafter"/>
</dbReference>
<keyword evidence="4 7" id="KW-1133">Transmembrane helix</keyword>
<evidence type="ECO:0000256" key="3">
    <source>
        <dbReference type="ARBA" id="ARBA00022692"/>
    </source>
</evidence>
<organism evidence="9">
    <name type="scientific">Salpingoeca rosetta (strain ATCC 50818 / BSB-021)</name>
    <dbReference type="NCBI Taxonomy" id="946362"/>
    <lineage>
        <taxon>Eukaryota</taxon>
        <taxon>Choanoflagellata</taxon>
        <taxon>Craspedida</taxon>
        <taxon>Salpingoecidae</taxon>
        <taxon>Salpingoeca</taxon>
    </lineage>
</organism>
<dbReference type="GO" id="GO:0016020">
    <property type="term" value="C:membrane"/>
    <property type="evidence" value="ECO:0007669"/>
    <property type="project" value="UniProtKB-SubCell"/>
</dbReference>
<protein>
    <submittedName>
        <fullName evidence="8">Uncharacterized protein</fullName>
    </submittedName>
</protein>
<evidence type="ECO:0000256" key="2">
    <source>
        <dbReference type="ARBA" id="ARBA00008062"/>
    </source>
</evidence>
<reference evidence="8" key="1">
    <citation type="submission" date="2009-08" db="EMBL/GenBank/DDBJ databases">
        <title>Annotation of Salpingoeca rosetta.</title>
        <authorList>
            <consortium name="The Broad Institute Genome Sequencing Platform"/>
            <person name="Russ C."/>
            <person name="Cuomo C."/>
            <person name="Burger G."/>
            <person name="Gray M.W."/>
            <person name="Holland P.W.H."/>
            <person name="King N."/>
            <person name="Lang F.B.F."/>
            <person name="Roger A.J."/>
            <person name="Ruiz-Trillo I."/>
            <person name="Young S.K."/>
            <person name="Zeng Q."/>
            <person name="Gargeya S."/>
            <person name="Alvarado L."/>
            <person name="Berlin A."/>
            <person name="Chapman S.B."/>
            <person name="Chen Z."/>
            <person name="Freedman E."/>
            <person name="Gellesch M."/>
            <person name="Goldberg J."/>
            <person name="Griggs A."/>
            <person name="Gujja S."/>
            <person name="Heilman E."/>
            <person name="Heiman D."/>
            <person name="Howarth C."/>
            <person name="Mehta T."/>
            <person name="Neiman D."/>
            <person name="Pearson M."/>
            <person name="Roberts A."/>
            <person name="Saif S."/>
            <person name="Shea T."/>
            <person name="Shenoy N."/>
            <person name="Sisk P."/>
            <person name="Stolte C."/>
            <person name="Sykes S."/>
            <person name="White J."/>
            <person name="Yandava C."/>
            <person name="Haas B."/>
            <person name="Nusbaum C."/>
            <person name="Birren B."/>
        </authorList>
    </citation>
    <scope>NUCLEOTIDE SEQUENCE [LARGE SCALE GENOMIC DNA]</scope>
    <source>
        <strain evidence="8">ATCC 50818</strain>
    </source>
</reference>
<dbReference type="Proteomes" id="UP000007799">
    <property type="component" value="Unassembled WGS sequence"/>
</dbReference>
<feature type="transmembrane region" description="Helical" evidence="7">
    <location>
        <begin position="57"/>
        <end position="77"/>
    </location>
</feature>
<dbReference type="PANTHER" id="PTHR31501:SF7">
    <property type="entry name" value="CALCIUM RELEASE-ACTIVATED CALCIUM CHANNEL PROTEIN 1"/>
    <property type="match status" value="1"/>
</dbReference>
<keyword evidence="9" id="KW-1185">Reference proteome</keyword>
<evidence type="ECO:0000313" key="8">
    <source>
        <dbReference type="EMBL" id="EGD73582.1"/>
    </source>
</evidence>
<dbReference type="eggNOG" id="KOG4298">
    <property type="taxonomic scope" value="Eukaryota"/>
</dbReference>
<dbReference type="AlphaFoldDB" id="F2UA07"/>
<keyword evidence="5 7" id="KW-0472">Membrane</keyword>
<sequence length="339" mass="37723">MESLPARRRQLALFTHKLEQTGGTSALLSGFALVAMVELNLPEGRTHVEEFDNNPVFYIFSAVTSVLIALHLFALMVSTSVLPYLKSAIEDIDHHLAQRALTARAKGQALHNLIGPQDTLFDDTTDTSHDNGLLERVKHLDQFSSYISKAWFFANGVGIALFLLQLALISYIKFLAHTPGAGWTGVGTLSPAFVLFMVFIYRFYRKIVGSQSTVLKATAEQVEQAANDYDQTNTVAFQLPRIESNLSNLSFHSLPSEQTPTPSIRSQHSEHGEHSDATQQQRRQQQGQRQYSEQQRPSPNRLSVPTFGSPMLKRRTSSQYSSPSTLSEASNEDQRSSVV</sequence>
<keyword evidence="3 7" id="KW-0812">Transmembrane</keyword>
<dbReference type="OrthoDB" id="61124at2759"/>
<feature type="transmembrane region" description="Helical" evidence="7">
    <location>
        <begin position="180"/>
        <end position="201"/>
    </location>
</feature>
<gene>
    <name evidence="8" type="ORF">PTSG_05291</name>
</gene>
<evidence type="ECO:0000256" key="4">
    <source>
        <dbReference type="ARBA" id="ARBA00022989"/>
    </source>
</evidence>
<comment type="similarity">
    <text evidence="2">Belongs to the Orai family.</text>
</comment>
<dbReference type="InParanoid" id="F2UA07"/>
<evidence type="ECO:0000256" key="1">
    <source>
        <dbReference type="ARBA" id="ARBA00004141"/>
    </source>
</evidence>
<evidence type="ECO:0000313" key="9">
    <source>
        <dbReference type="Proteomes" id="UP000007799"/>
    </source>
</evidence>
<dbReference type="PANTHER" id="PTHR31501">
    <property type="entry name" value="CALCIUM RELEASE-ACTIVATED CALCIUM CHANNEL PROTEIN 1"/>
    <property type="match status" value="1"/>
</dbReference>
<dbReference type="STRING" id="946362.F2UA07"/>
<feature type="compositionally biased region" description="Polar residues" evidence="6">
    <location>
        <begin position="251"/>
        <end position="266"/>
    </location>
</feature>